<evidence type="ECO:0000313" key="1">
    <source>
        <dbReference type="EMBL" id="KAJ5195081.1"/>
    </source>
</evidence>
<gene>
    <name evidence="1" type="ORF">N7498_008519</name>
</gene>
<keyword evidence="2" id="KW-1185">Reference proteome</keyword>
<reference evidence="1" key="1">
    <citation type="submission" date="2022-12" db="EMBL/GenBank/DDBJ databases">
        <authorList>
            <person name="Petersen C."/>
        </authorList>
    </citation>
    <scope>NUCLEOTIDE SEQUENCE</scope>
    <source>
        <strain evidence="1">IBT 15544</strain>
    </source>
</reference>
<dbReference type="Proteomes" id="UP001150904">
    <property type="component" value="Unassembled WGS sequence"/>
</dbReference>
<dbReference type="EMBL" id="JAPQKR010000015">
    <property type="protein sequence ID" value="KAJ5195081.1"/>
    <property type="molecule type" value="Genomic_DNA"/>
</dbReference>
<evidence type="ECO:0000313" key="2">
    <source>
        <dbReference type="Proteomes" id="UP001150904"/>
    </source>
</evidence>
<organism evidence="1 2">
    <name type="scientific">Penicillium cinerascens</name>
    <dbReference type="NCBI Taxonomy" id="70096"/>
    <lineage>
        <taxon>Eukaryota</taxon>
        <taxon>Fungi</taxon>
        <taxon>Dikarya</taxon>
        <taxon>Ascomycota</taxon>
        <taxon>Pezizomycotina</taxon>
        <taxon>Eurotiomycetes</taxon>
        <taxon>Eurotiomycetidae</taxon>
        <taxon>Eurotiales</taxon>
        <taxon>Aspergillaceae</taxon>
        <taxon>Penicillium</taxon>
    </lineage>
</organism>
<proteinExistence type="predicted"/>
<dbReference type="AlphaFoldDB" id="A0A9W9JFI9"/>
<reference evidence="1" key="2">
    <citation type="journal article" date="2023" name="IMA Fungus">
        <title>Comparative genomic study of the Penicillium genus elucidates a diverse pangenome and 15 lateral gene transfer events.</title>
        <authorList>
            <person name="Petersen C."/>
            <person name="Sorensen T."/>
            <person name="Nielsen M.R."/>
            <person name="Sondergaard T.E."/>
            <person name="Sorensen J.L."/>
            <person name="Fitzpatrick D.A."/>
            <person name="Frisvad J.C."/>
            <person name="Nielsen K.L."/>
        </authorList>
    </citation>
    <scope>NUCLEOTIDE SEQUENCE</scope>
    <source>
        <strain evidence="1">IBT 15544</strain>
    </source>
</reference>
<accession>A0A9W9JFI9</accession>
<comment type="caution">
    <text evidence="1">The sequence shown here is derived from an EMBL/GenBank/DDBJ whole genome shotgun (WGS) entry which is preliminary data.</text>
</comment>
<name>A0A9W9JFI9_9EURO</name>
<dbReference type="GeneID" id="83182882"/>
<sequence>MRQITAWPPAVACYSMLAPALRCAVGGPRTLEKGKRRPVRAMWGIALIGEIVDRNPGGFFDMKEYEGAAWPWGLDWPVGRDGHAEMMGNGLGGRV</sequence>
<protein>
    <submittedName>
        <fullName evidence="1">Uncharacterized protein</fullName>
    </submittedName>
</protein>
<dbReference type="RefSeq" id="XP_058305569.1">
    <property type="nucleotide sequence ID" value="XM_058455581.1"/>
</dbReference>